<gene>
    <name evidence="2" type="ORF">PC9H_006796</name>
</gene>
<accession>A0A8H6ZWV8</accession>
<dbReference type="AlphaFoldDB" id="A0A8H6ZWV8"/>
<proteinExistence type="predicted"/>
<evidence type="ECO:0008006" key="4">
    <source>
        <dbReference type="Google" id="ProtNLM"/>
    </source>
</evidence>
<dbReference type="PANTHER" id="PTHR31793">
    <property type="entry name" value="4-HYDROXYBENZOYL-COA THIOESTERASE FAMILY MEMBER"/>
    <property type="match status" value="1"/>
</dbReference>
<dbReference type="CDD" id="cd00586">
    <property type="entry name" value="4HBT"/>
    <property type="match status" value="1"/>
</dbReference>
<dbReference type="Gene3D" id="3.10.129.10">
    <property type="entry name" value="Hotdog Thioesterase"/>
    <property type="match status" value="1"/>
</dbReference>
<dbReference type="OrthoDB" id="5538558at2759"/>
<keyword evidence="3" id="KW-1185">Reference proteome</keyword>
<dbReference type="VEuPathDB" id="FungiDB:PC9H_006796"/>
<dbReference type="GeneID" id="59376614"/>
<dbReference type="SUPFAM" id="SSF54637">
    <property type="entry name" value="Thioesterase/thiol ester dehydrase-isomerase"/>
    <property type="match status" value="1"/>
</dbReference>
<dbReference type="RefSeq" id="XP_036632356.1">
    <property type="nucleotide sequence ID" value="XM_036776337.1"/>
</dbReference>
<organism evidence="2 3">
    <name type="scientific">Pleurotus ostreatus</name>
    <name type="common">Oyster mushroom</name>
    <name type="synonym">White-rot fungus</name>
    <dbReference type="NCBI Taxonomy" id="5322"/>
    <lineage>
        <taxon>Eukaryota</taxon>
        <taxon>Fungi</taxon>
        <taxon>Dikarya</taxon>
        <taxon>Basidiomycota</taxon>
        <taxon>Agaricomycotina</taxon>
        <taxon>Agaricomycetes</taxon>
        <taxon>Agaricomycetidae</taxon>
        <taxon>Agaricales</taxon>
        <taxon>Pleurotineae</taxon>
        <taxon>Pleurotaceae</taxon>
        <taxon>Pleurotus</taxon>
    </lineage>
</organism>
<dbReference type="InterPro" id="IPR029069">
    <property type="entry name" value="HotDog_dom_sf"/>
</dbReference>
<comment type="caution">
    <text evidence="2">The sequence shown here is derived from an EMBL/GenBank/DDBJ whole genome shotgun (WGS) entry which is preliminary data.</text>
</comment>
<evidence type="ECO:0000313" key="2">
    <source>
        <dbReference type="EMBL" id="KAF7431078.1"/>
    </source>
</evidence>
<dbReference type="Pfam" id="PF13279">
    <property type="entry name" value="4HBT_2"/>
    <property type="match status" value="1"/>
</dbReference>
<dbReference type="PANTHER" id="PTHR31793:SF39">
    <property type="entry name" value="THIOESTERASE_THIOL ESTER DEHYDRASE-ISOMERASE"/>
    <property type="match status" value="1"/>
</dbReference>
<protein>
    <recommendedName>
        <fullName evidence="4">Thioesterase/thiol ester dehydrase-isomerase</fullName>
    </recommendedName>
</protein>
<reference evidence="2" key="1">
    <citation type="submission" date="2019-07" db="EMBL/GenBank/DDBJ databases">
        <authorList>
            <person name="Palmer J.M."/>
        </authorList>
    </citation>
    <scope>NUCLEOTIDE SEQUENCE</scope>
    <source>
        <strain evidence="2">PC9</strain>
    </source>
</reference>
<evidence type="ECO:0000313" key="3">
    <source>
        <dbReference type="Proteomes" id="UP000623687"/>
    </source>
</evidence>
<dbReference type="EMBL" id="JACETU010000004">
    <property type="protein sequence ID" value="KAF7431078.1"/>
    <property type="molecule type" value="Genomic_DNA"/>
</dbReference>
<dbReference type="GO" id="GO:0047617">
    <property type="term" value="F:fatty acyl-CoA hydrolase activity"/>
    <property type="evidence" value="ECO:0007669"/>
    <property type="project" value="TreeGrafter"/>
</dbReference>
<sequence length="236" mass="26636">MASLRTRSLLKASCSFFRWTRHNSTISALQAAFRDPSSPFHIAPGTQGPASPDEPPSSAQYSTSTTSTKHEVSPAEAGRRLLTDHGHDPESFWEQTVQWGEHDSFQHVNNVNYLRYLESGRIHWMLALGREIGGPQKAKDMMSGKGVSLILKSVSLNYKRPVTYPDTLLIGHKPHVVREGDNTQFGCKAIIYSYAQQKVVTTSDSTLVWYDYDRLCKTEPDGRILDVLQRRMRLEV</sequence>
<dbReference type="InterPro" id="IPR050563">
    <property type="entry name" value="4-hydroxybenzoyl-CoA_TE"/>
</dbReference>
<dbReference type="Proteomes" id="UP000623687">
    <property type="component" value="Unassembled WGS sequence"/>
</dbReference>
<name>A0A8H6ZWV8_PLEOS</name>
<feature type="region of interest" description="Disordered" evidence="1">
    <location>
        <begin position="37"/>
        <end position="75"/>
    </location>
</feature>
<evidence type="ECO:0000256" key="1">
    <source>
        <dbReference type="SAM" id="MobiDB-lite"/>
    </source>
</evidence>